<dbReference type="InterPro" id="IPR001387">
    <property type="entry name" value="Cro/C1-type_HTH"/>
</dbReference>
<dbReference type="RefSeq" id="WP_378975130.1">
    <property type="nucleotide sequence ID" value="NZ_JBHTBJ010000032.1"/>
</dbReference>
<dbReference type="Pfam" id="PF01381">
    <property type="entry name" value="HTH_3"/>
    <property type="match status" value="1"/>
</dbReference>
<dbReference type="Proteomes" id="UP001596548">
    <property type="component" value="Unassembled WGS sequence"/>
</dbReference>
<gene>
    <name evidence="2" type="ORF">ACFQS1_30635</name>
</gene>
<evidence type="ECO:0000313" key="3">
    <source>
        <dbReference type="Proteomes" id="UP001596548"/>
    </source>
</evidence>
<proteinExistence type="predicted"/>
<dbReference type="EMBL" id="JBHTBJ010000032">
    <property type="protein sequence ID" value="MFC7278362.1"/>
    <property type="molecule type" value="Genomic_DNA"/>
</dbReference>
<evidence type="ECO:0000259" key="1">
    <source>
        <dbReference type="PROSITE" id="PS50943"/>
    </source>
</evidence>
<accession>A0ABW2HZ48</accession>
<dbReference type="InterPro" id="IPR010982">
    <property type="entry name" value="Lambda_DNA-bd_dom_sf"/>
</dbReference>
<evidence type="ECO:0000313" key="2">
    <source>
        <dbReference type="EMBL" id="MFC7278362.1"/>
    </source>
</evidence>
<organism evidence="2 3">
    <name type="scientific">Paractinoplanes rhizophilus</name>
    <dbReference type="NCBI Taxonomy" id="1416877"/>
    <lineage>
        <taxon>Bacteria</taxon>
        <taxon>Bacillati</taxon>
        <taxon>Actinomycetota</taxon>
        <taxon>Actinomycetes</taxon>
        <taxon>Micromonosporales</taxon>
        <taxon>Micromonosporaceae</taxon>
        <taxon>Paractinoplanes</taxon>
    </lineage>
</organism>
<comment type="caution">
    <text evidence="2">The sequence shown here is derived from an EMBL/GenBank/DDBJ whole genome shotgun (WGS) entry which is preliminary data.</text>
</comment>
<protein>
    <submittedName>
        <fullName evidence="2">Helix-turn-helix domain-containing protein</fullName>
    </submittedName>
</protein>
<dbReference type="PROSITE" id="PS50943">
    <property type="entry name" value="HTH_CROC1"/>
    <property type="match status" value="1"/>
</dbReference>
<keyword evidence="3" id="KW-1185">Reference proteome</keyword>
<dbReference type="SUPFAM" id="SSF47413">
    <property type="entry name" value="lambda repressor-like DNA-binding domains"/>
    <property type="match status" value="1"/>
</dbReference>
<dbReference type="CDD" id="cd00093">
    <property type="entry name" value="HTH_XRE"/>
    <property type="match status" value="1"/>
</dbReference>
<feature type="domain" description="HTH cro/C1-type" evidence="1">
    <location>
        <begin position="131"/>
        <end position="173"/>
    </location>
</feature>
<sequence length="177" mass="19248">MENIEILPVEVVAQAFPARPAALPDVRDFVRRQLTGSPVSDDDIRILCDRVAEVLLDAAGEAGTIQVSLRIFPDGAEVDVLFAPDTAPARIPAVGATTAHVPEQRAPLAPISPAAAERTTFALWLAGRLREEGLTMEAAARKLDVSTKTISRWVAGSTEPRLRDLYRIRETFGEPFH</sequence>
<reference evidence="3" key="1">
    <citation type="journal article" date="2019" name="Int. J. Syst. Evol. Microbiol.">
        <title>The Global Catalogue of Microorganisms (GCM) 10K type strain sequencing project: providing services to taxonomists for standard genome sequencing and annotation.</title>
        <authorList>
            <consortium name="The Broad Institute Genomics Platform"/>
            <consortium name="The Broad Institute Genome Sequencing Center for Infectious Disease"/>
            <person name="Wu L."/>
            <person name="Ma J."/>
        </authorList>
    </citation>
    <scope>NUCLEOTIDE SEQUENCE [LARGE SCALE GENOMIC DNA]</scope>
    <source>
        <strain evidence="3">XZYJT-10</strain>
    </source>
</reference>
<dbReference type="Gene3D" id="1.10.260.40">
    <property type="entry name" value="lambda repressor-like DNA-binding domains"/>
    <property type="match status" value="1"/>
</dbReference>
<name>A0ABW2HZ48_9ACTN</name>